<keyword evidence="3" id="KW-1185">Reference proteome</keyword>
<dbReference type="GO" id="GO:0045505">
    <property type="term" value="F:dynein intermediate chain binding"/>
    <property type="evidence" value="ECO:0007669"/>
    <property type="project" value="TreeGrafter"/>
</dbReference>
<accession>A0A9N8VET7</accession>
<dbReference type="GO" id="GO:0007018">
    <property type="term" value="P:microtubule-based movement"/>
    <property type="evidence" value="ECO:0007669"/>
    <property type="project" value="TreeGrafter"/>
</dbReference>
<dbReference type="Pfam" id="PF03645">
    <property type="entry name" value="Tctex-1"/>
    <property type="match status" value="1"/>
</dbReference>
<dbReference type="AlphaFoldDB" id="A0A9N8VET7"/>
<sequence>MEVESTTTTLTLDSANTLQDEDLLLSLKPSMDLPPPPVNSSNGGTELERRESTDSNFSLRPSYKQKFKPLVAKQIIQNILHQRLNDALYDKDQAPGWAREISQEIKQKLLGNRNGFESIQVYCQRIHHGEQIGRDKVLIRQKCLHMLKEPLLKEKLLCVSRIQCSCAWDRDTDSVAHETFKNDTIVCTIMAFGVYFY</sequence>
<evidence type="ECO:0000313" key="3">
    <source>
        <dbReference type="Proteomes" id="UP000789570"/>
    </source>
</evidence>
<dbReference type="EMBL" id="CAJVPQ010000166">
    <property type="protein sequence ID" value="CAG8452955.1"/>
    <property type="molecule type" value="Genomic_DNA"/>
</dbReference>
<organism evidence="2 3">
    <name type="scientific">Funneliformis caledonium</name>
    <dbReference type="NCBI Taxonomy" id="1117310"/>
    <lineage>
        <taxon>Eukaryota</taxon>
        <taxon>Fungi</taxon>
        <taxon>Fungi incertae sedis</taxon>
        <taxon>Mucoromycota</taxon>
        <taxon>Glomeromycotina</taxon>
        <taxon>Glomeromycetes</taxon>
        <taxon>Glomerales</taxon>
        <taxon>Glomeraceae</taxon>
        <taxon>Funneliformis</taxon>
    </lineage>
</organism>
<dbReference type="CDD" id="cd21459">
    <property type="entry name" value="DLC-like_TCTEX1D2"/>
    <property type="match status" value="1"/>
</dbReference>
<dbReference type="GO" id="GO:0005737">
    <property type="term" value="C:cytoplasm"/>
    <property type="evidence" value="ECO:0007669"/>
    <property type="project" value="TreeGrafter"/>
</dbReference>
<evidence type="ECO:0000313" key="2">
    <source>
        <dbReference type="EMBL" id="CAG8452955.1"/>
    </source>
</evidence>
<feature type="region of interest" description="Disordered" evidence="1">
    <location>
        <begin position="27"/>
        <end position="59"/>
    </location>
</feature>
<dbReference type="Gene3D" id="3.30.1140.40">
    <property type="entry name" value="Tctex-1"/>
    <property type="match status" value="1"/>
</dbReference>
<reference evidence="2" key="1">
    <citation type="submission" date="2021-06" db="EMBL/GenBank/DDBJ databases">
        <authorList>
            <person name="Kallberg Y."/>
            <person name="Tangrot J."/>
            <person name="Rosling A."/>
        </authorList>
    </citation>
    <scope>NUCLEOTIDE SEQUENCE</scope>
    <source>
        <strain evidence="2">UK204</strain>
    </source>
</reference>
<evidence type="ECO:0000256" key="1">
    <source>
        <dbReference type="SAM" id="MobiDB-lite"/>
    </source>
</evidence>
<dbReference type="InterPro" id="IPR038586">
    <property type="entry name" value="Tctex-1-like_sf"/>
</dbReference>
<gene>
    <name evidence="2" type="ORF">FCALED_LOCUS1338</name>
</gene>
<comment type="caution">
    <text evidence="2">The sequence shown here is derived from an EMBL/GenBank/DDBJ whole genome shotgun (WGS) entry which is preliminary data.</text>
</comment>
<proteinExistence type="predicted"/>
<dbReference type="InterPro" id="IPR005334">
    <property type="entry name" value="Tctex-1-like"/>
</dbReference>
<dbReference type="GO" id="GO:0005868">
    <property type="term" value="C:cytoplasmic dynein complex"/>
    <property type="evidence" value="ECO:0007669"/>
    <property type="project" value="TreeGrafter"/>
</dbReference>
<protein>
    <submittedName>
        <fullName evidence="2">16825_t:CDS:1</fullName>
    </submittedName>
</protein>
<dbReference type="PANTHER" id="PTHR21255:SF7">
    <property type="entry name" value="DYNEIN LIGHT CHAIN TCTEX-TYPE PROTEIN 2B"/>
    <property type="match status" value="1"/>
</dbReference>
<name>A0A9N8VET7_9GLOM</name>
<dbReference type="Proteomes" id="UP000789570">
    <property type="component" value="Unassembled WGS sequence"/>
</dbReference>
<dbReference type="OrthoDB" id="10260741at2759"/>
<dbReference type="PANTHER" id="PTHR21255">
    <property type="entry name" value="T-COMPLEX-ASSOCIATED-TESTIS-EXPRESSED 1/ DYNEIN LIGHT CHAIN"/>
    <property type="match status" value="1"/>
</dbReference>